<gene>
    <name evidence="2" type="primary">ga29461</name>
    <name evidence="2" type="ORF">PR202_ga29461</name>
</gene>
<reference evidence="2" key="2">
    <citation type="submission" date="2021-12" db="EMBL/GenBank/DDBJ databases">
        <title>Resequencing data analysis of finger millet.</title>
        <authorList>
            <person name="Hatakeyama M."/>
            <person name="Aluri S."/>
            <person name="Balachadran M.T."/>
            <person name="Sivarajan S.R."/>
            <person name="Poveda L."/>
            <person name="Shimizu-Inatsugi R."/>
            <person name="Schlapbach R."/>
            <person name="Sreeman S.M."/>
            <person name="Shimizu K.K."/>
        </authorList>
    </citation>
    <scope>NUCLEOTIDE SEQUENCE</scope>
</reference>
<reference evidence="2" key="1">
    <citation type="journal article" date="2018" name="DNA Res.">
        <title>Multiple hybrid de novo genome assembly of finger millet, an orphan allotetraploid crop.</title>
        <authorList>
            <person name="Hatakeyama M."/>
            <person name="Aluri S."/>
            <person name="Balachadran M.T."/>
            <person name="Sivarajan S.R."/>
            <person name="Patrignani A."/>
            <person name="Gruter S."/>
            <person name="Poveda L."/>
            <person name="Shimizu-Inatsugi R."/>
            <person name="Baeten J."/>
            <person name="Francoijs K.J."/>
            <person name="Nataraja K.N."/>
            <person name="Reddy Y.A.N."/>
            <person name="Phadnis S."/>
            <person name="Ravikumar R.L."/>
            <person name="Schlapbach R."/>
            <person name="Sreeman S.M."/>
            <person name="Shimizu K.K."/>
        </authorList>
    </citation>
    <scope>NUCLEOTIDE SEQUENCE</scope>
</reference>
<accession>A0AAV5DL79</accession>
<dbReference type="Pfam" id="PF03478">
    <property type="entry name" value="Beta-prop_KIB1-4"/>
    <property type="match status" value="1"/>
</dbReference>
<organism evidence="2 3">
    <name type="scientific">Eleusine coracana subsp. coracana</name>
    <dbReference type="NCBI Taxonomy" id="191504"/>
    <lineage>
        <taxon>Eukaryota</taxon>
        <taxon>Viridiplantae</taxon>
        <taxon>Streptophyta</taxon>
        <taxon>Embryophyta</taxon>
        <taxon>Tracheophyta</taxon>
        <taxon>Spermatophyta</taxon>
        <taxon>Magnoliopsida</taxon>
        <taxon>Liliopsida</taxon>
        <taxon>Poales</taxon>
        <taxon>Poaceae</taxon>
        <taxon>PACMAD clade</taxon>
        <taxon>Chloridoideae</taxon>
        <taxon>Cynodonteae</taxon>
        <taxon>Eleusininae</taxon>
        <taxon>Eleusine</taxon>
    </lineage>
</organism>
<dbReference type="EMBL" id="BQKI01000018">
    <property type="protein sequence ID" value="GJN11282.1"/>
    <property type="molecule type" value="Genomic_DNA"/>
</dbReference>
<dbReference type="Proteomes" id="UP001054889">
    <property type="component" value="Unassembled WGS sequence"/>
</dbReference>
<comment type="caution">
    <text evidence="2">The sequence shown here is derived from an EMBL/GenBank/DDBJ whole genome shotgun (WGS) entry which is preliminary data.</text>
</comment>
<name>A0AAV5DL79_ELECO</name>
<keyword evidence="3" id="KW-1185">Reference proteome</keyword>
<feature type="domain" description="KIB1-4 beta-propeller" evidence="1">
    <location>
        <begin position="106"/>
        <end position="348"/>
    </location>
</feature>
<dbReference type="InterPro" id="IPR005174">
    <property type="entry name" value="KIB1-4_b-propeller"/>
</dbReference>
<dbReference type="PANTHER" id="PTHR33165">
    <property type="entry name" value="F-BOX DOMAIN CONTAINING PROTEIN-LIKE-RELATED"/>
    <property type="match status" value="1"/>
</dbReference>
<dbReference type="PANTHER" id="PTHR33165:SF57">
    <property type="entry name" value="OS10G0568000 PROTEIN"/>
    <property type="match status" value="1"/>
</dbReference>
<dbReference type="AlphaFoldDB" id="A0AAV5DL79"/>
<evidence type="ECO:0000313" key="2">
    <source>
        <dbReference type="EMBL" id="GJN11282.1"/>
    </source>
</evidence>
<evidence type="ECO:0000313" key="3">
    <source>
        <dbReference type="Proteomes" id="UP001054889"/>
    </source>
</evidence>
<sequence length="406" mass="45795">MEMVVILFPDEQVLDNMNVTKEEYYFLSSKDVDWANIGGDGPIGLIAELVLANDVADYVRFRAVCQPWRWCSPDPRAGGLDGRFLPRRWIMLDKAISTSPRCHRFLNTSTGESIRMDLPELADHRFLALTPECLLLLLHEPTLVIRLLNPLTRQLINLPPITKLLTREERRAWRLDHAFAVDLRVDGDGIVADASMVVVKFGSLTGLAVAKPGSENWTVVKVKGRHITSTVMFAGRFYCSTCRAVMMLDTSRADQTPRLRAAVKWSWSLINFIQMSDSLRLVDNGGELLLVHRMVRPNMDPHKSYKCEVYRVDLNAGSLIPVKSLNGRAVFMGRCRAFSISAEPFPSLTTLDTLYLGTDYYQKRRMVGYNIANGSNVLRHEDWWVEPCTLVDCLSSCIAGSGEQLV</sequence>
<protein>
    <recommendedName>
        <fullName evidence="1">KIB1-4 beta-propeller domain-containing protein</fullName>
    </recommendedName>
</protein>
<proteinExistence type="predicted"/>
<evidence type="ECO:0000259" key="1">
    <source>
        <dbReference type="Pfam" id="PF03478"/>
    </source>
</evidence>